<name>A0A439DFF6_9PEZI</name>
<accession>A0A439DFF6</accession>
<dbReference type="Gene3D" id="3.40.50.980">
    <property type="match status" value="2"/>
</dbReference>
<dbReference type="InterPro" id="IPR045851">
    <property type="entry name" value="AMP-bd_C_sf"/>
</dbReference>
<dbReference type="PROSITE" id="PS00455">
    <property type="entry name" value="AMP_BINDING"/>
    <property type="match status" value="1"/>
</dbReference>
<dbReference type="Pfam" id="PF00501">
    <property type="entry name" value="AMP-binding"/>
    <property type="match status" value="1"/>
</dbReference>
<dbReference type="InterPro" id="IPR000873">
    <property type="entry name" value="AMP-dep_synth/lig_dom"/>
</dbReference>
<evidence type="ECO:0000313" key="3">
    <source>
        <dbReference type="EMBL" id="RWA13119.1"/>
    </source>
</evidence>
<dbReference type="STRING" id="363999.A0A439DFF6"/>
<protein>
    <recommendedName>
        <fullName evidence="5">AMP-dependent synthetase/ligase domain-containing protein</fullName>
    </recommendedName>
</protein>
<dbReference type="Proteomes" id="UP000286045">
    <property type="component" value="Unassembled WGS sequence"/>
</dbReference>
<dbReference type="CDD" id="cd05911">
    <property type="entry name" value="Firefly_Luc_like"/>
    <property type="match status" value="1"/>
</dbReference>
<feature type="domain" description="AMP-binding enzyme C-terminal" evidence="2">
    <location>
        <begin position="486"/>
        <end position="567"/>
    </location>
</feature>
<dbReference type="Pfam" id="PF13193">
    <property type="entry name" value="AMP-binding_C"/>
    <property type="match status" value="1"/>
</dbReference>
<dbReference type="AlphaFoldDB" id="A0A439DFF6"/>
<reference evidence="3 4" key="1">
    <citation type="submission" date="2018-12" db="EMBL/GenBank/DDBJ databases">
        <title>Draft genome sequence of Xylaria grammica IHI A82.</title>
        <authorList>
            <person name="Buettner E."/>
            <person name="Kellner H."/>
        </authorList>
    </citation>
    <scope>NUCLEOTIDE SEQUENCE [LARGE SCALE GENOMIC DNA]</scope>
    <source>
        <strain evidence="3 4">IHI A82</strain>
    </source>
</reference>
<feature type="domain" description="AMP-dependent synthetase/ligase" evidence="1">
    <location>
        <begin position="59"/>
        <end position="428"/>
    </location>
</feature>
<keyword evidence="4" id="KW-1185">Reference proteome</keyword>
<evidence type="ECO:0008006" key="5">
    <source>
        <dbReference type="Google" id="ProtNLM"/>
    </source>
</evidence>
<dbReference type="SUPFAM" id="SSF56801">
    <property type="entry name" value="Acetyl-CoA synthetase-like"/>
    <property type="match status" value="1"/>
</dbReference>
<dbReference type="InterPro" id="IPR025110">
    <property type="entry name" value="AMP-bd_C"/>
</dbReference>
<dbReference type="Gene3D" id="2.30.38.10">
    <property type="entry name" value="Luciferase, Domain 3"/>
    <property type="match status" value="1"/>
</dbReference>
<dbReference type="PANTHER" id="PTHR24096:SF422">
    <property type="entry name" value="BCDNA.GH02901"/>
    <property type="match status" value="1"/>
</dbReference>
<dbReference type="EMBL" id="RYZI01000034">
    <property type="protein sequence ID" value="RWA13119.1"/>
    <property type="molecule type" value="Genomic_DNA"/>
</dbReference>
<evidence type="ECO:0000313" key="4">
    <source>
        <dbReference type="Proteomes" id="UP000286045"/>
    </source>
</evidence>
<dbReference type="PANTHER" id="PTHR24096">
    <property type="entry name" value="LONG-CHAIN-FATTY-ACID--COA LIGASE"/>
    <property type="match status" value="1"/>
</dbReference>
<sequence length="588" mass="65410">MVFTPPPWVPQLPFVEELIVLSTLADPPDSIPLHEFIGNERYGRQPFGRSQNPFTCGLTGKTYTHAEMRERQELLARSLSKRLGWRPNEDTPWDKVIGLYSLNSIDYLMSSWAVHRLSGVVTPANAMYSAAELQHQLTSSGSKALFTCPSLLDNALKATRAGGIPDDRVFLLDIPGQARDPRFKTIDDLISEGRSLPELEILKWTKGQGARQTAYLCYSSGTSGLPKAVMIAHRNIIANVMQIRWHEETGRQQKAIETQTQIGLLPMSHIYGLVVVVNTGLYRGDGVIVLPRFEFITFLQTIQKFKINFMHLVPPIIIQLLRNPELCAKYDLSSVRFIYTGAAPLGAETHEDMLKAFPHITVGQGYGMTETSTVVLSTGENDVMIGTSGSLVPATRAKLLDEEGREITEYDKRGELLIQSPSATLGYLHNERATSEAFIWDEDGRWVRTGDVAIVRKAPSGYEHFAVVDRLKELIKTKGHQVAPAELEAHLLTHPAVNDCTVIPVPDDSAGEVPKAFVVKSASVAGKPDEEVAREISKYVEEHKARYKWLKGGVEFIDVVPKSPSGKILRRLLKDKEREARRAKGAKL</sequence>
<evidence type="ECO:0000259" key="2">
    <source>
        <dbReference type="Pfam" id="PF13193"/>
    </source>
</evidence>
<comment type="caution">
    <text evidence="3">The sequence shown here is derived from an EMBL/GenBank/DDBJ whole genome shotgun (WGS) entry which is preliminary data.</text>
</comment>
<dbReference type="InterPro" id="IPR020845">
    <property type="entry name" value="AMP-binding_CS"/>
</dbReference>
<evidence type="ECO:0000259" key="1">
    <source>
        <dbReference type="Pfam" id="PF00501"/>
    </source>
</evidence>
<dbReference type="GO" id="GO:0016405">
    <property type="term" value="F:CoA-ligase activity"/>
    <property type="evidence" value="ECO:0007669"/>
    <property type="project" value="TreeGrafter"/>
</dbReference>
<organism evidence="3 4">
    <name type="scientific">Xylaria grammica</name>
    <dbReference type="NCBI Taxonomy" id="363999"/>
    <lineage>
        <taxon>Eukaryota</taxon>
        <taxon>Fungi</taxon>
        <taxon>Dikarya</taxon>
        <taxon>Ascomycota</taxon>
        <taxon>Pezizomycotina</taxon>
        <taxon>Sordariomycetes</taxon>
        <taxon>Xylariomycetidae</taxon>
        <taxon>Xylariales</taxon>
        <taxon>Xylariaceae</taxon>
        <taxon>Xylaria</taxon>
    </lineage>
</organism>
<dbReference type="Gene3D" id="3.30.300.30">
    <property type="match status" value="1"/>
</dbReference>
<proteinExistence type="predicted"/>
<gene>
    <name evidence="3" type="ORF">EKO27_g1996</name>
</gene>